<dbReference type="AlphaFoldDB" id="A0A1C7NP37"/>
<reference evidence="1 2" key="1">
    <citation type="submission" date="2016-03" db="EMBL/GenBank/DDBJ databases">
        <title>Choanephora cucurbitarum.</title>
        <authorList>
            <person name="Min B."/>
            <person name="Park H."/>
            <person name="Park J.-H."/>
            <person name="Shin H.-D."/>
            <person name="Choi I.-G."/>
        </authorList>
    </citation>
    <scope>NUCLEOTIDE SEQUENCE [LARGE SCALE GENOMIC DNA]</scope>
    <source>
        <strain evidence="1 2">KUS-F28377</strain>
    </source>
</reference>
<name>A0A1C7NP37_9FUNG</name>
<proteinExistence type="predicted"/>
<accession>A0A1C7NP37</accession>
<dbReference type="Proteomes" id="UP000093000">
    <property type="component" value="Unassembled WGS sequence"/>
</dbReference>
<dbReference type="EMBL" id="LUGH01000039">
    <property type="protein sequence ID" value="OBZ90649.1"/>
    <property type="molecule type" value="Genomic_DNA"/>
</dbReference>
<keyword evidence="2" id="KW-1185">Reference proteome</keyword>
<organism evidence="1 2">
    <name type="scientific">Choanephora cucurbitarum</name>
    <dbReference type="NCBI Taxonomy" id="101091"/>
    <lineage>
        <taxon>Eukaryota</taxon>
        <taxon>Fungi</taxon>
        <taxon>Fungi incertae sedis</taxon>
        <taxon>Mucoromycota</taxon>
        <taxon>Mucoromycotina</taxon>
        <taxon>Mucoromycetes</taxon>
        <taxon>Mucorales</taxon>
        <taxon>Mucorineae</taxon>
        <taxon>Choanephoraceae</taxon>
        <taxon>Choanephoroideae</taxon>
        <taxon>Choanephora</taxon>
    </lineage>
</organism>
<evidence type="ECO:0000313" key="1">
    <source>
        <dbReference type="EMBL" id="OBZ90649.1"/>
    </source>
</evidence>
<gene>
    <name evidence="1" type="ORF">A0J61_01302</name>
</gene>
<comment type="caution">
    <text evidence="1">The sequence shown here is derived from an EMBL/GenBank/DDBJ whole genome shotgun (WGS) entry which is preliminary data.</text>
</comment>
<dbReference type="InParanoid" id="A0A1C7NP37"/>
<evidence type="ECO:0000313" key="2">
    <source>
        <dbReference type="Proteomes" id="UP000093000"/>
    </source>
</evidence>
<protein>
    <submittedName>
        <fullName evidence="1">Uncharacterized protein</fullName>
    </submittedName>
</protein>
<sequence>MGPRLFRSASHVIPPVYHLLWLIDCFPPLKMNDSWTLQWLLDLQLQALLQNLPDSSDLLCYDAIGLALLASRASVRPSRPLLLRPFDELFLFDHESASNWVLQPHILCVCRFVAPSPVVPAPSSCPLVSSYLPTLCDCMTVDGVGAPIIVTEASLKAIHQPWTARQDPVQVSVSFVIPSPLLLPAPRWKLF</sequence>